<protein>
    <submittedName>
        <fullName evidence="1">Uncharacterized protein</fullName>
    </submittedName>
</protein>
<dbReference type="InterPro" id="IPR029069">
    <property type="entry name" value="HotDog_dom_sf"/>
</dbReference>
<evidence type="ECO:0000313" key="2">
    <source>
        <dbReference type="Proteomes" id="UP001500888"/>
    </source>
</evidence>
<keyword evidence="2" id="KW-1185">Reference proteome</keyword>
<accession>A0ABP7HMR6</accession>
<dbReference type="Gene3D" id="3.10.129.10">
    <property type="entry name" value="Hotdog Thioesterase"/>
    <property type="match status" value="1"/>
</dbReference>
<dbReference type="SUPFAM" id="SSF54637">
    <property type="entry name" value="Thioesterase/thiol ester dehydrase-isomerase"/>
    <property type="match status" value="1"/>
</dbReference>
<gene>
    <name evidence="1" type="ORF">GCM10022226_12500</name>
</gene>
<comment type="caution">
    <text evidence="1">The sequence shown here is derived from an EMBL/GenBank/DDBJ whole genome shotgun (WGS) entry which is preliminary data.</text>
</comment>
<dbReference type="RefSeq" id="WP_344935256.1">
    <property type="nucleotide sequence ID" value="NZ_BAAAZR010000001.1"/>
</dbReference>
<name>A0ABP7HMR6_9ACTN</name>
<evidence type="ECO:0000313" key="1">
    <source>
        <dbReference type="EMBL" id="GAA3794635.1"/>
    </source>
</evidence>
<reference evidence="2" key="1">
    <citation type="journal article" date="2019" name="Int. J. Syst. Evol. Microbiol.">
        <title>The Global Catalogue of Microorganisms (GCM) 10K type strain sequencing project: providing services to taxonomists for standard genome sequencing and annotation.</title>
        <authorList>
            <consortium name="The Broad Institute Genomics Platform"/>
            <consortium name="The Broad Institute Genome Sequencing Center for Infectious Disease"/>
            <person name="Wu L."/>
            <person name="Ma J."/>
        </authorList>
    </citation>
    <scope>NUCLEOTIDE SEQUENCE [LARGE SCALE GENOMIC DNA]</scope>
    <source>
        <strain evidence="2">JCM 16908</strain>
    </source>
</reference>
<organism evidence="1 2">
    <name type="scientific">Sphaerisporangium flaviroseum</name>
    <dbReference type="NCBI Taxonomy" id="509199"/>
    <lineage>
        <taxon>Bacteria</taxon>
        <taxon>Bacillati</taxon>
        <taxon>Actinomycetota</taxon>
        <taxon>Actinomycetes</taxon>
        <taxon>Streptosporangiales</taxon>
        <taxon>Streptosporangiaceae</taxon>
        <taxon>Sphaerisporangium</taxon>
    </lineage>
</organism>
<proteinExistence type="predicted"/>
<sequence>MRHTALEENDERGSDGALVAEGDFTHVFCDRTTRRPVPIEGDMRTAMERLVLG</sequence>
<dbReference type="Proteomes" id="UP001500888">
    <property type="component" value="Unassembled WGS sequence"/>
</dbReference>
<dbReference type="EMBL" id="BAAAZR010000001">
    <property type="protein sequence ID" value="GAA3794635.1"/>
    <property type="molecule type" value="Genomic_DNA"/>
</dbReference>